<organism evidence="2 3">
    <name type="scientific">Gekko japonicus</name>
    <name type="common">Schlegel's Japanese gecko</name>
    <dbReference type="NCBI Taxonomy" id="146911"/>
    <lineage>
        <taxon>Eukaryota</taxon>
        <taxon>Metazoa</taxon>
        <taxon>Chordata</taxon>
        <taxon>Craniata</taxon>
        <taxon>Vertebrata</taxon>
        <taxon>Euteleostomi</taxon>
        <taxon>Lepidosauria</taxon>
        <taxon>Squamata</taxon>
        <taxon>Bifurcata</taxon>
        <taxon>Gekkota</taxon>
        <taxon>Gekkonidae</taxon>
        <taxon>Gekkoninae</taxon>
        <taxon>Gekko</taxon>
    </lineage>
</organism>
<protein>
    <submittedName>
        <fullName evidence="3">Breast carcinoma-amplified sequence 1</fullName>
    </submittedName>
</protein>
<dbReference type="InterPro" id="IPR000548">
    <property type="entry name" value="Myelin_BP"/>
</dbReference>
<gene>
    <name evidence="3" type="primary">BCAS1</name>
</gene>
<proteinExistence type="predicted"/>
<feature type="compositionally biased region" description="Basic and acidic residues" evidence="1">
    <location>
        <begin position="297"/>
        <end position="307"/>
    </location>
</feature>
<name>A0ABM1KTJ6_GEKJA</name>
<dbReference type="InterPro" id="IPR026115">
    <property type="entry name" value="NABC1"/>
</dbReference>
<dbReference type="GeneID" id="107119105"/>
<feature type="compositionally biased region" description="Basic and acidic residues" evidence="1">
    <location>
        <begin position="417"/>
        <end position="426"/>
    </location>
</feature>
<dbReference type="Pfam" id="PF01669">
    <property type="entry name" value="Myelin_MBP"/>
    <property type="match status" value="1"/>
</dbReference>
<feature type="region of interest" description="Disordered" evidence="1">
    <location>
        <begin position="113"/>
        <end position="254"/>
    </location>
</feature>
<reference evidence="3" key="1">
    <citation type="submission" date="2025-08" db="UniProtKB">
        <authorList>
            <consortium name="RefSeq"/>
        </authorList>
    </citation>
    <scope>IDENTIFICATION</scope>
</reference>
<feature type="region of interest" description="Disordered" evidence="1">
    <location>
        <begin position="449"/>
        <end position="587"/>
    </location>
</feature>
<feature type="compositionally biased region" description="Basic and acidic residues" evidence="1">
    <location>
        <begin position="529"/>
        <end position="549"/>
    </location>
</feature>
<keyword evidence="2" id="KW-1185">Reference proteome</keyword>
<dbReference type="PANTHER" id="PTHR15016">
    <property type="entry name" value="BREAST CARCINOMA-AMPLIFIED SEQUENCE 1"/>
    <property type="match status" value="1"/>
</dbReference>
<accession>A0ABM1KTJ6</accession>
<feature type="compositionally biased region" description="Basic and acidic residues" evidence="1">
    <location>
        <begin position="556"/>
        <end position="569"/>
    </location>
</feature>
<sequence length="603" mass="64842">MGNTLTKEEEPSDQEIIHRTSYAEISSEPPENIKNGPVTIEAVQISSTKGETVDARVNGVQDNVAVSSPKTMEISSVSEAPGNNLGKEAKAAPPAAKSRFAFAFSRPVPGRTEELATNASVASASPEAAPANKATSETLDLPDPAAPEEASDKTLSEASLTEIELSEPATSEAEDAASSKPRELTFFDRLFKLDKGKDKNQTQAQSQGQEKAEDPGVSITAEEASGLQSAPENALPGKDVECEENPVQQDSPGVACLVSEDLAQEEVKPENVRTAAGTDYNNSVMSFFKTLVSPSKADSKSESEDKATQAGKTQGGQLAEKTTADSHAKGTKKKKTDSPRLGHSTFSKLFRHKSKKDVQQTANTKSTEQAVTTDNVKSEANIPPSQETPATKQSTKAPEPPVQQQAPPAPAVIINEIPKEVTKERSASTPTPLSKFFWKKTPTDDIEVINTERVEASPEAPARDEGRSLEAAETRSKGEEKPSKTNLRKFFKLTLDFPDRPFAQAESREPAGARSKESSTETLNVPKGSKLEVSEQQEPREQERAETDSLRNGGDAAKENTPKRIDKRQSFGGFFKGLNPKRMSDAEVQTDPVSFVSAPVKPK</sequence>
<dbReference type="RefSeq" id="XP_015277033.1">
    <property type="nucleotide sequence ID" value="XM_015421547.1"/>
</dbReference>
<feature type="region of interest" description="Disordered" evidence="1">
    <location>
        <begin position="72"/>
        <end position="92"/>
    </location>
</feature>
<feature type="region of interest" description="Disordered" evidence="1">
    <location>
        <begin position="292"/>
        <end position="437"/>
    </location>
</feature>
<feature type="compositionally biased region" description="Polar residues" evidence="1">
    <location>
        <begin position="359"/>
        <end position="375"/>
    </location>
</feature>
<evidence type="ECO:0000313" key="3">
    <source>
        <dbReference type="RefSeq" id="XP_015277033.1"/>
    </source>
</evidence>
<dbReference type="PANTHER" id="PTHR15016:SF6">
    <property type="entry name" value="BREAST CARCINOMA-AMPLIFIED SEQUENCE 1"/>
    <property type="match status" value="1"/>
</dbReference>
<feature type="compositionally biased region" description="Low complexity" evidence="1">
    <location>
        <begin position="118"/>
        <end position="134"/>
    </location>
</feature>
<feature type="compositionally biased region" description="Basic and acidic residues" evidence="1">
    <location>
        <begin position="506"/>
        <end position="519"/>
    </location>
</feature>
<feature type="compositionally biased region" description="Basic and acidic residues" evidence="1">
    <location>
        <begin position="180"/>
        <end position="200"/>
    </location>
</feature>
<dbReference type="Proteomes" id="UP000694871">
    <property type="component" value="Unplaced"/>
</dbReference>
<evidence type="ECO:0000313" key="2">
    <source>
        <dbReference type="Proteomes" id="UP000694871"/>
    </source>
</evidence>
<evidence type="ECO:0000256" key="1">
    <source>
        <dbReference type="SAM" id="MobiDB-lite"/>
    </source>
</evidence>
<feature type="compositionally biased region" description="Polar residues" evidence="1">
    <location>
        <begin position="383"/>
        <end position="396"/>
    </location>
</feature>
<feature type="compositionally biased region" description="Basic and acidic residues" evidence="1">
    <location>
        <begin position="450"/>
        <end position="483"/>
    </location>
</feature>